<dbReference type="PANTHER" id="PTHR41795:SF1">
    <property type="entry name" value="EXOPOLYSACCHARIDE SYNTHESIS PROTEIN"/>
    <property type="match status" value="1"/>
</dbReference>
<feature type="transmembrane region" description="Helical" evidence="1">
    <location>
        <begin position="133"/>
        <end position="153"/>
    </location>
</feature>
<name>A0ABP7MSZ2_9GAMM</name>
<keyword evidence="1" id="KW-0472">Membrane</keyword>
<comment type="caution">
    <text evidence="2">The sequence shown here is derived from an EMBL/GenBank/DDBJ whole genome shotgun (WGS) entry which is preliminary data.</text>
</comment>
<evidence type="ECO:0000313" key="2">
    <source>
        <dbReference type="EMBL" id="GAA3929057.1"/>
    </source>
</evidence>
<dbReference type="Pfam" id="PF06055">
    <property type="entry name" value="ExoD"/>
    <property type="match status" value="1"/>
</dbReference>
<proteinExistence type="predicted"/>
<dbReference type="RefSeq" id="WP_344760174.1">
    <property type="nucleotide sequence ID" value="NZ_BAAAZU010000024.1"/>
</dbReference>
<keyword evidence="3" id="KW-1185">Reference proteome</keyword>
<dbReference type="EMBL" id="BAAAZU010000024">
    <property type="protein sequence ID" value="GAA3929057.1"/>
    <property type="molecule type" value="Genomic_DNA"/>
</dbReference>
<keyword evidence="1" id="KW-1133">Transmembrane helix</keyword>
<evidence type="ECO:0000313" key="3">
    <source>
        <dbReference type="Proteomes" id="UP001501727"/>
    </source>
</evidence>
<gene>
    <name evidence="2" type="ORF">GCM10022229_23400</name>
</gene>
<feature type="transmembrane region" description="Helical" evidence="1">
    <location>
        <begin position="61"/>
        <end position="86"/>
    </location>
</feature>
<evidence type="ECO:0000256" key="1">
    <source>
        <dbReference type="SAM" id="Phobius"/>
    </source>
</evidence>
<reference evidence="3" key="1">
    <citation type="journal article" date="2019" name="Int. J. Syst. Evol. Microbiol.">
        <title>The Global Catalogue of Microorganisms (GCM) 10K type strain sequencing project: providing services to taxonomists for standard genome sequencing and annotation.</title>
        <authorList>
            <consortium name="The Broad Institute Genomics Platform"/>
            <consortium name="The Broad Institute Genome Sequencing Center for Infectious Disease"/>
            <person name="Wu L."/>
            <person name="Ma J."/>
        </authorList>
    </citation>
    <scope>NUCLEOTIDE SEQUENCE [LARGE SCALE GENOMIC DNA]</scope>
    <source>
        <strain evidence="3">JCM 16916</strain>
    </source>
</reference>
<protein>
    <recommendedName>
        <fullName evidence="4">Exopolysaccharide biosynthesis protein</fullName>
    </recommendedName>
</protein>
<feature type="transmembrane region" description="Helical" evidence="1">
    <location>
        <begin position="159"/>
        <end position="176"/>
    </location>
</feature>
<accession>A0ABP7MSZ2</accession>
<dbReference type="PIRSF" id="PIRSF033239">
    <property type="entry name" value="ExoD"/>
    <property type="match status" value="1"/>
</dbReference>
<dbReference type="PANTHER" id="PTHR41795">
    <property type="entry name" value="EXOPOLYSACCHARIDE SYNTHESIS PROTEIN"/>
    <property type="match status" value="1"/>
</dbReference>
<organism evidence="2 3">
    <name type="scientific">Luteimonas lutimaris</name>
    <dbReference type="NCBI Taxonomy" id="698645"/>
    <lineage>
        <taxon>Bacteria</taxon>
        <taxon>Pseudomonadati</taxon>
        <taxon>Pseudomonadota</taxon>
        <taxon>Gammaproteobacteria</taxon>
        <taxon>Lysobacterales</taxon>
        <taxon>Lysobacteraceae</taxon>
        <taxon>Luteimonas</taxon>
    </lineage>
</organism>
<keyword evidence="1" id="KW-0812">Transmembrane</keyword>
<dbReference type="InterPro" id="IPR010331">
    <property type="entry name" value="ExoD"/>
</dbReference>
<sequence length="216" mass="23180">MRSDAPGEPPRDDRPRPPGTRLLLAALTAGDPDETLRFADVFAGLGERAFGMLLFVATLPAFIPIPGVGGAVSGPLVMLIGLQLLVGRRTPWLPRFIACRGPHRRALARFEQRLAPWLTRLERLVRPRMSYLLNHRVAGMFSGLLLVLLGLLLALPIPFTNYVFGALLLLFALALLERDGALMCVAWSLGAAAVAVFGVLSGALAAAAAEWIGRLG</sequence>
<feature type="transmembrane region" description="Helical" evidence="1">
    <location>
        <begin position="183"/>
        <end position="209"/>
    </location>
</feature>
<dbReference type="Proteomes" id="UP001501727">
    <property type="component" value="Unassembled WGS sequence"/>
</dbReference>
<evidence type="ECO:0008006" key="4">
    <source>
        <dbReference type="Google" id="ProtNLM"/>
    </source>
</evidence>